<dbReference type="PANTHER" id="PTHR19305:SF9">
    <property type="entry name" value="SYNAPTOSOMAL-ASSOCIATED PROTEIN 29"/>
    <property type="match status" value="1"/>
</dbReference>
<dbReference type="GO" id="GO:0005484">
    <property type="term" value="F:SNAP receptor activity"/>
    <property type="evidence" value="ECO:0007669"/>
    <property type="project" value="TreeGrafter"/>
</dbReference>
<dbReference type="InterPro" id="IPR000727">
    <property type="entry name" value="T_SNARE_dom"/>
</dbReference>
<feature type="region of interest" description="Disordered" evidence="2">
    <location>
        <begin position="108"/>
        <end position="158"/>
    </location>
</feature>
<dbReference type="GO" id="GO:0019905">
    <property type="term" value="F:syntaxin binding"/>
    <property type="evidence" value="ECO:0007669"/>
    <property type="project" value="TreeGrafter"/>
</dbReference>
<sequence length="225" mass="24507">MLQSSKSAVRALFEVEQVGISTAEELNRQGEQLRKVDRNLDEIKGTMRTTQTQLTAMKSMFFSGIRSYFGRSNTVDGSSSSGHTAVSPDEKQKSKLVGVVSQIRDEADKARVKNHPGLRPHTLIDTSGFGAAFDDDEEDTASSSSRNGSSNAAPAVTRSQMVEKQIDNDLSELSHGLTRLKTLANGLSTELDDQLGLLNDINTKADEAEGTIAFQNSQMNRLLKK</sequence>
<dbReference type="Proteomes" id="UP000192247">
    <property type="component" value="Unassembled WGS sequence"/>
</dbReference>
<dbReference type="GO" id="GO:0016082">
    <property type="term" value="P:synaptic vesicle priming"/>
    <property type="evidence" value="ECO:0007669"/>
    <property type="project" value="TreeGrafter"/>
</dbReference>
<gene>
    <name evidence="4" type="ORF">BIW11_06162</name>
</gene>
<organism evidence="4 5">
    <name type="scientific">Tropilaelaps mercedesae</name>
    <dbReference type="NCBI Taxonomy" id="418985"/>
    <lineage>
        <taxon>Eukaryota</taxon>
        <taxon>Metazoa</taxon>
        <taxon>Ecdysozoa</taxon>
        <taxon>Arthropoda</taxon>
        <taxon>Chelicerata</taxon>
        <taxon>Arachnida</taxon>
        <taxon>Acari</taxon>
        <taxon>Parasitiformes</taxon>
        <taxon>Mesostigmata</taxon>
        <taxon>Gamasina</taxon>
        <taxon>Dermanyssoidea</taxon>
        <taxon>Laelapidae</taxon>
        <taxon>Tropilaelaps</taxon>
    </lineage>
</organism>
<reference evidence="4 5" key="1">
    <citation type="journal article" date="2017" name="Gigascience">
        <title>Draft genome of the honey bee ectoparasitic mite, Tropilaelaps mercedesae, is shaped by the parasitic life history.</title>
        <authorList>
            <person name="Dong X."/>
            <person name="Armstrong S.D."/>
            <person name="Xia D."/>
            <person name="Makepeace B.L."/>
            <person name="Darby A.C."/>
            <person name="Kadowaki T."/>
        </authorList>
    </citation>
    <scope>NUCLEOTIDE SEQUENCE [LARGE SCALE GENOMIC DNA]</scope>
    <source>
        <strain evidence="4">Wuxi-XJTLU</strain>
    </source>
</reference>
<dbReference type="PROSITE" id="PS50192">
    <property type="entry name" value="T_SNARE"/>
    <property type="match status" value="2"/>
</dbReference>
<dbReference type="SUPFAM" id="SSF58038">
    <property type="entry name" value="SNARE fusion complex"/>
    <property type="match status" value="2"/>
</dbReference>
<dbReference type="GO" id="GO:0031201">
    <property type="term" value="C:SNARE complex"/>
    <property type="evidence" value="ECO:0007669"/>
    <property type="project" value="TreeGrafter"/>
</dbReference>
<dbReference type="GO" id="GO:0031629">
    <property type="term" value="P:synaptic vesicle fusion to presynaptic active zone membrane"/>
    <property type="evidence" value="ECO:0007669"/>
    <property type="project" value="TreeGrafter"/>
</dbReference>
<comment type="caution">
    <text evidence="4">The sequence shown here is derived from an EMBL/GenBank/DDBJ whole genome shotgun (WGS) entry which is preliminary data.</text>
</comment>
<evidence type="ECO:0000259" key="3">
    <source>
        <dbReference type="PROSITE" id="PS50192"/>
    </source>
</evidence>
<dbReference type="EMBL" id="MNPL01001804">
    <property type="protein sequence ID" value="OQR78809.1"/>
    <property type="molecule type" value="Genomic_DNA"/>
</dbReference>
<proteinExistence type="inferred from homology"/>
<dbReference type="STRING" id="418985.A0A1V9XZB8"/>
<comment type="similarity">
    <text evidence="1">Belongs to the SNAP-25 family.</text>
</comment>
<dbReference type="InParanoid" id="A0A1V9XZB8"/>
<keyword evidence="5" id="KW-1185">Reference proteome</keyword>
<feature type="compositionally biased region" description="Polar residues" evidence="2">
    <location>
        <begin position="74"/>
        <end position="84"/>
    </location>
</feature>
<feature type="region of interest" description="Disordered" evidence="2">
    <location>
        <begin position="74"/>
        <end position="96"/>
    </location>
</feature>
<dbReference type="FunCoup" id="A0A1V9XZB8">
    <property type="interactions" value="743"/>
</dbReference>
<feature type="compositionally biased region" description="Low complexity" evidence="2">
    <location>
        <begin position="141"/>
        <end position="155"/>
    </location>
</feature>
<evidence type="ECO:0000256" key="2">
    <source>
        <dbReference type="SAM" id="MobiDB-lite"/>
    </source>
</evidence>
<dbReference type="AlphaFoldDB" id="A0A1V9XZB8"/>
<accession>A0A1V9XZB8</accession>
<name>A0A1V9XZB8_9ACAR</name>
<dbReference type="OrthoDB" id="18679at2759"/>
<evidence type="ECO:0000256" key="1">
    <source>
        <dbReference type="ARBA" id="ARBA00009480"/>
    </source>
</evidence>
<evidence type="ECO:0000313" key="5">
    <source>
        <dbReference type="Proteomes" id="UP000192247"/>
    </source>
</evidence>
<dbReference type="GO" id="GO:0005886">
    <property type="term" value="C:plasma membrane"/>
    <property type="evidence" value="ECO:0007669"/>
    <property type="project" value="TreeGrafter"/>
</dbReference>
<feature type="domain" description="T-SNARE coiled-coil homology" evidence="3">
    <location>
        <begin position="1"/>
        <end position="57"/>
    </location>
</feature>
<dbReference type="GO" id="GO:0098793">
    <property type="term" value="C:presynapse"/>
    <property type="evidence" value="ECO:0007669"/>
    <property type="project" value="GOC"/>
</dbReference>
<evidence type="ECO:0000313" key="4">
    <source>
        <dbReference type="EMBL" id="OQR78809.1"/>
    </source>
</evidence>
<dbReference type="PANTHER" id="PTHR19305">
    <property type="entry name" value="SYNAPTOSOMAL ASSOCIATED PROTEIN"/>
    <property type="match status" value="1"/>
</dbReference>
<protein>
    <submittedName>
        <fullName evidence="4">Synaptosomal-associated protein 29-like</fullName>
    </submittedName>
</protein>
<feature type="domain" description="T-SNARE coiled-coil homology" evidence="3">
    <location>
        <begin position="160"/>
        <end position="222"/>
    </location>
</feature>
<dbReference type="CDD" id="cd15856">
    <property type="entry name" value="SNARE_SNAP29C"/>
    <property type="match status" value="1"/>
</dbReference>
<dbReference type="Gene3D" id="1.20.5.110">
    <property type="match status" value="2"/>
</dbReference>